<evidence type="ECO:0000256" key="1">
    <source>
        <dbReference type="SAM" id="Phobius"/>
    </source>
</evidence>
<dbReference type="InterPro" id="IPR019428">
    <property type="entry name" value="7TM_GPCR_serpentine_rcpt_Str"/>
</dbReference>
<dbReference type="OrthoDB" id="2101615at2759"/>
<evidence type="ECO:0000313" key="3">
    <source>
        <dbReference type="Proteomes" id="UP001152747"/>
    </source>
</evidence>
<dbReference type="AlphaFoldDB" id="A0A9P1IX29"/>
<feature type="transmembrane region" description="Helical" evidence="1">
    <location>
        <begin position="164"/>
        <end position="186"/>
    </location>
</feature>
<feature type="transmembrane region" description="Helical" evidence="1">
    <location>
        <begin position="212"/>
        <end position="236"/>
    </location>
</feature>
<dbReference type="PANTHER" id="PTHR22943:SF248">
    <property type="entry name" value="SEVEN TM RECEPTOR"/>
    <property type="match status" value="1"/>
</dbReference>
<sequence>MGSYRVLLSYTAIFELIFAILDIITAPSFFSFDSILVLYINMGNSPLSYEIMSILLTLYCGMFGISLGLFPVLFIYRYLVLTKHKLLITFESRTIICWLCIPLIFGFMFGGVSNILAAPSAYKMHHIEPYLIKSLAISKENITYLCLFFKTTTQNDQILQEQSLLAVFLMNFLVICSLIVILYFGIRCNKLINKNLLSTNLSQEYRNVQTQFFYALVVQAAIPIFLLHIPAAIILLTTVFDINLGLISGVATITIAIFPAVDPLPNVFIIKTYRTAMKLDLMIEHVDR</sequence>
<feature type="transmembrane region" description="Helical" evidence="1">
    <location>
        <begin position="51"/>
        <end position="76"/>
    </location>
</feature>
<accession>A0A9P1IX29</accession>
<dbReference type="GO" id="GO:0005886">
    <property type="term" value="C:plasma membrane"/>
    <property type="evidence" value="ECO:0007669"/>
    <property type="project" value="TreeGrafter"/>
</dbReference>
<name>A0A9P1IX29_9PELO</name>
<dbReference type="GO" id="GO:0042048">
    <property type="term" value="P:olfactory behavior"/>
    <property type="evidence" value="ECO:0007669"/>
    <property type="project" value="TreeGrafter"/>
</dbReference>
<keyword evidence="1" id="KW-0812">Transmembrane</keyword>
<feature type="transmembrane region" description="Helical" evidence="1">
    <location>
        <begin position="242"/>
        <end position="261"/>
    </location>
</feature>
<evidence type="ECO:0008006" key="4">
    <source>
        <dbReference type="Google" id="ProtNLM"/>
    </source>
</evidence>
<keyword evidence="3" id="KW-1185">Reference proteome</keyword>
<feature type="transmembrane region" description="Helical" evidence="1">
    <location>
        <begin position="7"/>
        <end position="31"/>
    </location>
</feature>
<proteinExistence type="predicted"/>
<gene>
    <name evidence="2" type="ORF">CAMP_LOCUS16527</name>
</gene>
<reference evidence="2" key="1">
    <citation type="submission" date="2022-11" db="EMBL/GenBank/DDBJ databases">
        <authorList>
            <person name="Kikuchi T."/>
        </authorList>
    </citation>
    <scope>NUCLEOTIDE SEQUENCE</scope>
    <source>
        <strain evidence="2">PS1010</strain>
    </source>
</reference>
<dbReference type="EMBL" id="CANHGI010000006">
    <property type="protein sequence ID" value="CAI5453890.1"/>
    <property type="molecule type" value="Genomic_DNA"/>
</dbReference>
<protein>
    <recommendedName>
        <fullName evidence="4">Seven TM Receptor</fullName>
    </recommendedName>
</protein>
<dbReference type="Proteomes" id="UP001152747">
    <property type="component" value="Unassembled WGS sequence"/>
</dbReference>
<comment type="caution">
    <text evidence="2">The sequence shown here is derived from an EMBL/GenBank/DDBJ whole genome shotgun (WGS) entry which is preliminary data.</text>
</comment>
<dbReference type="GO" id="GO:0038022">
    <property type="term" value="F:G protein-coupled olfactory receptor activity"/>
    <property type="evidence" value="ECO:0007669"/>
    <property type="project" value="TreeGrafter"/>
</dbReference>
<keyword evidence="1" id="KW-0472">Membrane</keyword>
<organism evidence="2 3">
    <name type="scientific">Caenorhabditis angaria</name>
    <dbReference type="NCBI Taxonomy" id="860376"/>
    <lineage>
        <taxon>Eukaryota</taxon>
        <taxon>Metazoa</taxon>
        <taxon>Ecdysozoa</taxon>
        <taxon>Nematoda</taxon>
        <taxon>Chromadorea</taxon>
        <taxon>Rhabditida</taxon>
        <taxon>Rhabditina</taxon>
        <taxon>Rhabditomorpha</taxon>
        <taxon>Rhabditoidea</taxon>
        <taxon>Rhabditidae</taxon>
        <taxon>Peloderinae</taxon>
        <taxon>Caenorhabditis</taxon>
    </lineage>
</organism>
<evidence type="ECO:0000313" key="2">
    <source>
        <dbReference type="EMBL" id="CAI5453890.1"/>
    </source>
</evidence>
<feature type="transmembrane region" description="Helical" evidence="1">
    <location>
        <begin position="96"/>
        <end position="117"/>
    </location>
</feature>
<dbReference type="SUPFAM" id="SSF81321">
    <property type="entry name" value="Family A G protein-coupled receptor-like"/>
    <property type="match status" value="1"/>
</dbReference>
<dbReference type="Pfam" id="PF10326">
    <property type="entry name" value="7TM_GPCR_Str"/>
    <property type="match status" value="1"/>
</dbReference>
<dbReference type="PANTHER" id="PTHR22943">
    <property type="entry name" value="7-TRANSMEMBRANE DOMAIN RECEPTOR C.ELEGANS"/>
    <property type="match status" value="1"/>
</dbReference>
<keyword evidence="1" id="KW-1133">Transmembrane helix</keyword>